<evidence type="ECO:0000313" key="1">
    <source>
        <dbReference type="EMBL" id="OGK42786.1"/>
    </source>
</evidence>
<gene>
    <name evidence="1" type="ORF">A3A74_01055</name>
</gene>
<dbReference type="AlphaFoldDB" id="A0A1F7IHE5"/>
<protein>
    <recommendedName>
        <fullName evidence="3">Glycosyl transferase family 1 domain-containing protein</fullName>
    </recommendedName>
</protein>
<dbReference type="Proteomes" id="UP000179270">
    <property type="component" value="Unassembled WGS sequence"/>
</dbReference>
<dbReference type="PANTHER" id="PTHR46401">
    <property type="entry name" value="GLYCOSYLTRANSFERASE WBBK-RELATED"/>
    <property type="match status" value="1"/>
</dbReference>
<sequence length="336" mass="39562">MKISLDAGALCAKANLHFGNYTFTQSLIDSIQKYDQNNEYYTYSFCQKPNWLDVRDKFHYKVLRPSVLWLSTRVSIEEIQFKKDIFLALNQAIPISTKSKVISFSHGLSFYFYPQFYPDSHYVLNDQLDPMIKKSNYIVVPSRRVKKEMEKLFPGYSRIKILNYGVPVDMINYLPAKKRKYFLFVSMNHGIKNIEFLIKTFKLFRQNKKFSDYKFFLVGNLEKFEDEKNGIYAFPKVTRNEVRKLYSEATAYLTASFYESFNFPVLEALSQNCPVIGLDGSIIPEFKDLVNMAYDPTNFLNLMFTVSQNKGTKFERSEILKKFSWKKYVAKLVELY</sequence>
<dbReference type="STRING" id="1802055.A3A74_01055"/>
<reference evidence="1 2" key="1">
    <citation type="journal article" date="2016" name="Nat. Commun.">
        <title>Thousands of microbial genomes shed light on interconnected biogeochemical processes in an aquifer system.</title>
        <authorList>
            <person name="Anantharaman K."/>
            <person name="Brown C.T."/>
            <person name="Hug L.A."/>
            <person name="Sharon I."/>
            <person name="Castelle C.J."/>
            <person name="Probst A.J."/>
            <person name="Thomas B.C."/>
            <person name="Singh A."/>
            <person name="Wilkins M.J."/>
            <person name="Karaoz U."/>
            <person name="Brodie E.L."/>
            <person name="Williams K.H."/>
            <person name="Hubbard S.S."/>
            <person name="Banfield J.F."/>
        </authorList>
    </citation>
    <scope>NUCLEOTIDE SEQUENCE [LARGE SCALE GENOMIC DNA]</scope>
</reference>
<dbReference type="SUPFAM" id="SSF53756">
    <property type="entry name" value="UDP-Glycosyltransferase/glycogen phosphorylase"/>
    <property type="match status" value="1"/>
</dbReference>
<evidence type="ECO:0000313" key="2">
    <source>
        <dbReference type="Proteomes" id="UP000179270"/>
    </source>
</evidence>
<dbReference type="EMBL" id="MGAF01000004">
    <property type="protein sequence ID" value="OGK42786.1"/>
    <property type="molecule type" value="Genomic_DNA"/>
</dbReference>
<accession>A0A1F7IHE5</accession>
<organism evidence="1 2">
    <name type="scientific">Candidatus Roizmanbacteria bacterium RIFCSPLOWO2_01_FULL_35_13</name>
    <dbReference type="NCBI Taxonomy" id="1802055"/>
    <lineage>
        <taxon>Bacteria</taxon>
        <taxon>Candidatus Roizmaniibacteriota</taxon>
    </lineage>
</organism>
<comment type="caution">
    <text evidence="1">The sequence shown here is derived from an EMBL/GenBank/DDBJ whole genome shotgun (WGS) entry which is preliminary data.</text>
</comment>
<dbReference type="Gene3D" id="3.40.50.2000">
    <property type="entry name" value="Glycogen Phosphorylase B"/>
    <property type="match status" value="1"/>
</dbReference>
<evidence type="ECO:0008006" key="3">
    <source>
        <dbReference type="Google" id="ProtNLM"/>
    </source>
</evidence>
<dbReference type="PANTHER" id="PTHR46401:SF8">
    <property type="entry name" value="BLL6006 PROTEIN"/>
    <property type="match status" value="1"/>
</dbReference>
<dbReference type="Pfam" id="PF13692">
    <property type="entry name" value="Glyco_trans_1_4"/>
    <property type="match status" value="1"/>
</dbReference>
<dbReference type="GO" id="GO:0016757">
    <property type="term" value="F:glycosyltransferase activity"/>
    <property type="evidence" value="ECO:0007669"/>
    <property type="project" value="TreeGrafter"/>
</dbReference>
<name>A0A1F7IHE5_9BACT</name>
<proteinExistence type="predicted"/>